<evidence type="ECO:0000313" key="2">
    <source>
        <dbReference type="Proteomes" id="UP000199478"/>
    </source>
</evidence>
<dbReference type="RefSeq" id="WP_090197690.1">
    <property type="nucleotide sequence ID" value="NZ_FOYP01000001.1"/>
</dbReference>
<dbReference type="InterPro" id="IPR009945">
    <property type="entry name" value="ATPase_inh_sub_z"/>
</dbReference>
<gene>
    <name evidence="1" type="ORF">SAMN04488005_1225</name>
</gene>
<evidence type="ECO:0008006" key="3">
    <source>
        <dbReference type="Google" id="ProtNLM"/>
    </source>
</evidence>
<dbReference type="PIRSF" id="PIRSF031780">
    <property type="entry name" value="UCP031780"/>
    <property type="match status" value="1"/>
</dbReference>
<dbReference type="Gene3D" id="1.10.790.20">
    <property type="entry name" value="Domain of unknown function DUF1476"/>
    <property type="match status" value="1"/>
</dbReference>
<dbReference type="InterPro" id="IPR038293">
    <property type="entry name" value="ATPase_inh_sub_z_sf"/>
</dbReference>
<protein>
    <recommendedName>
        <fullName evidence="3">DUF1476 domain-containing protein</fullName>
    </recommendedName>
</protein>
<sequence length="104" mass="11536">MNTLEERERAFEAKFAHDQEMQFNAIARRNHLLGEWAAALLDKNISETAAYADEIVKVGTAARDDSVILQKLAADLGPRVDGATLHAQMTTLLQEAKAQVLREC</sequence>
<dbReference type="EMBL" id="FOYP01000001">
    <property type="protein sequence ID" value="SFR38376.1"/>
    <property type="molecule type" value="Genomic_DNA"/>
</dbReference>
<dbReference type="Pfam" id="PF07345">
    <property type="entry name" value="ATPaseInh_sub_z"/>
    <property type="match status" value="1"/>
</dbReference>
<dbReference type="AlphaFoldDB" id="A0A1I6G855"/>
<dbReference type="STRING" id="390270.SAMN04488005_1225"/>
<dbReference type="OrthoDB" id="9810387at2"/>
<organism evidence="1 2">
    <name type="scientific">Yoonia tamlensis</name>
    <dbReference type="NCBI Taxonomy" id="390270"/>
    <lineage>
        <taxon>Bacteria</taxon>
        <taxon>Pseudomonadati</taxon>
        <taxon>Pseudomonadota</taxon>
        <taxon>Alphaproteobacteria</taxon>
        <taxon>Rhodobacterales</taxon>
        <taxon>Paracoccaceae</taxon>
        <taxon>Yoonia</taxon>
    </lineage>
</organism>
<dbReference type="Proteomes" id="UP000199478">
    <property type="component" value="Unassembled WGS sequence"/>
</dbReference>
<keyword evidence="2" id="KW-1185">Reference proteome</keyword>
<proteinExistence type="predicted"/>
<reference evidence="2" key="1">
    <citation type="submission" date="2016-10" db="EMBL/GenBank/DDBJ databases">
        <authorList>
            <person name="Varghese N."/>
            <person name="Submissions S."/>
        </authorList>
    </citation>
    <scope>NUCLEOTIDE SEQUENCE [LARGE SCALE GENOMIC DNA]</scope>
    <source>
        <strain evidence="2">DSM 26879</strain>
    </source>
</reference>
<name>A0A1I6G855_9RHOB</name>
<accession>A0A1I6G855</accession>
<evidence type="ECO:0000313" key="1">
    <source>
        <dbReference type="EMBL" id="SFR38376.1"/>
    </source>
</evidence>